<comment type="caution">
    <text evidence="2">The sequence shown here is derived from an EMBL/GenBank/DDBJ whole genome shotgun (WGS) entry which is preliminary data.</text>
</comment>
<evidence type="ECO:0000313" key="2">
    <source>
        <dbReference type="EMBL" id="KAH0781965.1"/>
    </source>
</evidence>
<organism evidence="2 3">
    <name type="scientific">Solanum tuberosum</name>
    <name type="common">Potato</name>
    <dbReference type="NCBI Taxonomy" id="4113"/>
    <lineage>
        <taxon>Eukaryota</taxon>
        <taxon>Viridiplantae</taxon>
        <taxon>Streptophyta</taxon>
        <taxon>Embryophyta</taxon>
        <taxon>Tracheophyta</taxon>
        <taxon>Spermatophyta</taxon>
        <taxon>Magnoliopsida</taxon>
        <taxon>eudicotyledons</taxon>
        <taxon>Gunneridae</taxon>
        <taxon>Pentapetalae</taxon>
        <taxon>asterids</taxon>
        <taxon>lamiids</taxon>
        <taxon>Solanales</taxon>
        <taxon>Solanaceae</taxon>
        <taxon>Solanoideae</taxon>
        <taxon>Solaneae</taxon>
        <taxon>Solanum</taxon>
    </lineage>
</organism>
<dbReference type="Proteomes" id="UP000826656">
    <property type="component" value="Unassembled WGS sequence"/>
</dbReference>
<proteinExistence type="predicted"/>
<gene>
    <name evidence="2" type="ORF">KY290_001563</name>
</gene>
<sequence length="228" mass="25938">MCSCFVLTILGKVEDVLQWVVGCSTLGDLGSVFSVVNMGIVCGNVCQFVSGYARFLESWGKDVWVMHARDGLLSEWSLGLTFVDMFACHYVKFKKIWQGSSYVKPEETFPKWNVPLVPAVPEGQTRRFGAKAVTKEGKAWYKKHTEASYFSDVCIDRDSLALEFPQILRRIRELGMEFIFAEPEECNLHMVWEFYANWAPEARSHYMTVRGRNVPITPTSINDILGTP</sequence>
<dbReference type="InterPro" id="IPR046796">
    <property type="entry name" value="Transposase_32_dom"/>
</dbReference>
<protein>
    <recommendedName>
        <fullName evidence="1">Putative plant transposon protein domain-containing protein</fullName>
    </recommendedName>
</protein>
<evidence type="ECO:0000313" key="3">
    <source>
        <dbReference type="Proteomes" id="UP000826656"/>
    </source>
</evidence>
<dbReference type="EMBL" id="JAIVGD010000001">
    <property type="protein sequence ID" value="KAH0781965.1"/>
    <property type="molecule type" value="Genomic_DNA"/>
</dbReference>
<evidence type="ECO:0000259" key="1">
    <source>
        <dbReference type="Pfam" id="PF20167"/>
    </source>
</evidence>
<accession>A0ABQ7WPV4</accession>
<name>A0ABQ7WPV4_SOLTU</name>
<keyword evidence="3" id="KW-1185">Reference proteome</keyword>
<dbReference type="Pfam" id="PF20167">
    <property type="entry name" value="Transposase_32"/>
    <property type="match status" value="1"/>
</dbReference>
<reference evidence="2 3" key="1">
    <citation type="journal article" date="2021" name="bioRxiv">
        <title>Chromosome-scale and haplotype-resolved genome assembly of a tetraploid potato cultivar.</title>
        <authorList>
            <person name="Sun H."/>
            <person name="Jiao W.-B."/>
            <person name="Krause K."/>
            <person name="Campoy J.A."/>
            <person name="Goel M."/>
            <person name="Folz-Donahue K."/>
            <person name="Kukat C."/>
            <person name="Huettel B."/>
            <person name="Schneeberger K."/>
        </authorList>
    </citation>
    <scope>NUCLEOTIDE SEQUENCE [LARGE SCALE GENOMIC DNA]</scope>
    <source>
        <strain evidence="2">SolTubOtavaFocal</strain>
        <tissue evidence="2">Leaves</tissue>
    </source>
</reference>
<feature type="domain" description="Putative plant transposon protein" evidence="1">
    <location>
        <begin position="173"/>
        <end position="225"/>
    </location>
</feature>